<sequence>MSLVDGLLLNHVTNDFAKAFDAVDHTVAVKCLLDLGVRPSLIPWICNFMSNRRQRVRYQGYLSDWEYPSCGVAQGTILGPIIFLALINNALQDQIAHWKYVDDMTMAESSLSTDQIKRLESVQKRVCKIILGQRYQGYSDALSLLGLCTLAERRVQQFLDFARKLYKSSFRNWLPPLREHPPWIVHTSRETSPTVS</sequence>
<evidence type="ECO:0000313" key="2">
    <source>
        <dbReference type="Ensembl" id="ENSSANP00000099996.1"/>
    </source>
</evidence>
<dbReference type="InterPro" id="IPR000477">
    <property type="entry name" value="RT_dom"/>
</dbReference>
<reference evidence="2" key="1">
    <citation type="submission" date="2025-08" db="UniProtKB">
        <authorList>
            <consortium name="Ensembl"/>
        </authorList>
    </citation>
    <scope>IDENTIFICATION</scope>
</reference>
<evidence type="ECO:0000313" key="3">
    <source>
        <dbReference type="Proteomes" id="UP000472260"/>
    </source>
</evidence>
<dbReference type="InterPro" id="IPR043502">
    <property type="entry name" value="DNA/RNA_pol_sf"/>
</dbReference>
<protein>
    <recommendedName>
        <fullName evidence="1">Reverse transcriptase domain-containing protein</fullName>
    </recommendedName>
</protein>
<dbReference type="SUPFAM" id="SSF56672">
    <property type="entry name" value="DNA/RNA polymerases"/>
    <property type="match status" value="1"/>
</dbReference>
<reference evidence="2" key="2">
    <citation type="submission" date="2025-09" db="UniProtKB">
        <authorList>
            <consortium name="Ensembl"/>
        </authorList>
    </citation>
    <scope>IDENTIFICATION</scope>
</reference>
<name>A0A671SSB9_9TELE</name>
<dbReference type="Ensembl" id="ENSSANT00000106166.1">
    <property type="protein sequence ID" value="ENSSANP00000099996.1"/>
    <property type="gene ID" value="ENSSANG00000049178.1"/>
</dbReference>
<proteinExistence type="predicted"/>
<evidence type="ECO:0000259" key="1">
    <source>
        <dbReference type="Pfam" id="PF00078"/>
    </source>
</evidence>
<keyword evidence="3" id="KW-1185">Reference proteome</keyword>
<organism evidence="2 3">
    <name type="scientific">Sinocyclocheilus anshuiensis</name>
    <dbReference type="NCBI Taxonomy" id="1608454"/>
    <lineage>
        <taxon>Eukaryota</taxon>
        <taxon>Metazoa</taxon>
        <taxon>Chordata</taxon>
        <taxon>Craniata</taxon>
        <taxon>Vertebrata</taxon>
        <taxon>Euteleostomi</taxon>
        <taxon>Actinopterygii</taxon>
        <taxon>Neopterygii</taxon>
        <taxon>Teleostei</taxon>
        <taxon>Ostariophysi</taxon>
        <taxon>Cypriniformes</taxon>
        <taxon>Cyprinidae</taxon>
        <taxon>Cyprininae</taxon>
        <taxon>Sinocyclocheilus</taxon>
    </lineage>
</organism>
<feature type="domain" description="Reverse transcriptase" evidence="1">
    <location>
        <begin position="14"/>
        <end position="125"/>
    </location>
</feature>
<accession>A0A671SSB9</accession>
<dbReference type="PANTHER" id="PTHR33332">
    <property type="entry name" value="REVERSE TRANSCRIPTASE DOMAIN-CONTAINING PROTEIN"/>
    <property type="match status" value="1"/>
</dbReference>
<dbReference type="Pfam" id="PF00078">
    <property type="entry name" value="RVT_1"/>
    <property type="match status" value="1"/>
</dbReference>
<dbReference type="AlphaFoldDB" id="A0A671SSB9"/>
<dbReference type="Proteomes" id="UP000472260">
    <property type="component" value="Unassembled WGS sequence"/>
</dbReference>